<evidence type="ECO:0000256" key="6">
    <source>
        <dbReference type="ARBA" id="ARBA00034617"/>
    </source>
</evidence>
<dbReference type="Gene3D" id="3.40.50.300">
    <property type="entry name" value="P-loop containing nucleotide triphosphate hydrolases"/>
    <property type="match status" value="2"/>
</dbReference>
<feature type="domain" description="UvrD-like helicase ATP-binding" evidence="10">
    <location>
        <begin position="9"/>
        <end position="368"/>
    </location>
</feature>
<evidence type="ECO:0000256" key="2">
    <source>
        <dbReference type="ARBA" id="ARBA00022801"/>
    </source>
</evidence>
<evidence type="ECO:0000256" key="9">
    <source>
        <dbReference type="PROSITE-ProRule" id="PRU00560"/>
    </source>
</evidence>
<keyword evidence="2 9" id="KW-0378">Hydrolase</keyword>
<comment type="catalytic activity">
    <reaction evidence="8">
        <text>ATP + H2O = ADP + phosphate + H(+)</text>
        <dbReference type="Rhea" id="RHEA:13065"/>
        <dbReference type="ChEBI" id="CHEBI:15377"/>
        <dbReference type="ChEBI" id="CHEBI:15378"/>
        <dbReference type="ChEBI" id="CHEBI:30616"/>
        <dbReference type="ChEBI" id="CHEBI:43474"/>
        <dbReference type="ChEBI" id="CHEBI:456216"/>
        <dbReference type="EC" id="5.6.2.4"/>
    </reaction>
</comment>
<reference evidence="11 12" key="1">
    <citation type="submission" date="2024-10" db="EMBL/GenBank/DDBJ databases">
        <authorList>
            <person name="Riesco R."/>
        </authorList>
    </citation>
    <scope>NUCLEOTIDE SEQUENCE [LARGE SCALE GENOMIC DNA]</scope>
    <source>
        <strain evidence="11 12">NCIMB 15449</strain>
    </source>
</reference>
<dbReference type="EMBL" id="JBIMSO010000123">
    <property type="protein sequence ID" value="MFH5211498.1"/>
    <property type="molecule type" value="Genomic_DNA"/>
</dbReference>
<evidence type="ECO:0000256" key="5">
    <source>
        <dbReference type="ARBA" id="ARBA00023235"/>
    </source>
</evidence>
<dbReference type="RefSeq" id="WP_395118034.1">
    <property type="nucleotide sequence ID" value="NZ_JBIMSO010000123.1"/>
</dbReference>
<comment type="caution">
    <text evidence="11">The sequence shown here is derived from an EMBL/GenBank/DDBJ whole genome shotgun (WGS) entry which is preliminary data.</text>
</comment>
<dbReference type="InterPro" id="IPR014016">
    <property type="entry name" value="UvrD-like_ATP-bd"/>
</dbReference>
<accession>A0ABW7JU07</accession>
<evidence type="ECO:0000256" key="4">
    <source>
        <dbReference type="ARBA" id="ARBA00022840"/>
    </source>
</evidence>
<dbReference type="Pfam" id="PF13361">
    <property type="entry name" value="UvrD_C"/>
    <property type="match status" value="1"/>
</dbReference>
<keyword evidence="1 9" id="KW-0547">Nucleotide-binding</keyword>
<dbReference type="Proteomes" id="UP001609175">
    <property type="component" value="Unassembled WGS sequence"/>
</dbReference>
<proteinExistence type="predicted"/>
<gene>
    <name evidence="11" type="ORF">ACHIPZ_25330</name>
</gene>
<keyword evidence="4 9" id="KW-0067">ATP-binding</keyword>
<dbReference type="InterPro" id="IPR014017">
    <property type="entry name" value="DNA_helicase_UvrD-like_C"/>
</dbReference>
<dbReference type="InterPro" id="IPR000212">
    <property type="entry name" value="DNA_helicase_UvrD/REP"/>
</dbReference>
<dbReference type="InterPro" id="IPR027417">
    <property type="entry name" value="P-loop_NTPase"/>
</dbReference>
<dbReference type="EC" id="5.6.2.4" evidence="7"/>
<evidence type="ECO:0000259" key="10">
    <source>
        <dbReference type="PROSITE" id="PS51198"/>
    </source>
</evidence>
<organism evidence="11 12">
    <name type="scientific">Antrihabitans spumae</name>
    <dbReference type="NCBI Taxonomy" id="3373370"/>
    <lineage>
        <taxon>Bacteria</taxon>
        <taxon>Bacillati</taxon>
        <taxon>Actinomycetota</taxon>
        <taxon>Actinomycetes</taxon>
        <taxon>Mycobacteriales</taxon>
        <taxon>Nocardiaceae</taxon>
        <taxon>Antrihabitans</taxon>
    </lineage>
</organism>
<dbReference type="Pfam" id="PF00580">
    <property type="entry name" value="UvrD-helicase"/>
    <property type="match status" value="1"/>
</dbReference>
<dbReference type="PROSITE" id="PS51198">
    <property type="entry name" value="UVRD_HELICASE_ATP_BIND"/>
    <property type="match status" value="1"/>
</dbReference>
<dbReference type="SUPFAM" id="SSF52540">
    <property type="entry name" value="P-loop containing nucleoside triphosphate hydrolases"/>
    <property type="match status" value="1"/>
</dbReference>
<keyword evidence="3 9" id="KW-0347">Helicase</keyword>
<evidence type="ECO:0000256" key="3">
    <source>
        <dbReference type="ARBA" id="ARBA00022806"/>
    </source>
</evidence>
<name>A0ABW7JU07_9NOCA</name>
<evidence type="ECO:0000313" key="11">
    <source>
        <dbReference type="EMBL" id="MFH5211498.1"/>
    </source>
</evidence>
<protein>
    <recommendedName>
        <fullName evidence="7">DNA 3'-5' helicase</fullName>
        <ecNumber evidence="7">5.6.2.4</ecNumber>
    </recommendedName>
</protein>
<evidence type="ECO:0000256" key="8">
    <source>
        <dbReference type="ARBA" id="ARBA00048988"/>
    </source>
</evidence>
<evidence type="ECO:0000256" key="1">
    <source>
        <dbReference type="ARBA" id="ARBA00022741"/>
    </source>
</evidence>
<feature type="binding site" evidence="9">
    <location>
        <begin position="30"/>
        <end position="37"/>
    </location>
    <ligand>
        <name>ATP</name>
        <dbReference type="ChEBI" id="CHEBI:30616"/>
    </ligand>
</feature>
<evidence type="ECO:0000313" key="12">
    <source>
        <dbReference type="Proteomes" id="UP001609175"/>
    </source>
</evidence>
<keyword evidence="5" id="KW-0413">Isomerase</keyword>
<evidence type="ECO:0000256" key="7">
    <source>
        <dbReference type="ARBA" id="ARBA00034808"/>
    </source>
</evidence>
<sequence>MSALLTDVELNDEQRAVVEAPIEARLLVTAGAGQGKTEVVAARIGHLVEEESLSASTEVLVLSFSRAAVQAVRSRLDLREVAQANVRTFDSLAGRLLVEAEIEPVGTFEARIRQATKYLTESEEMPFELDSLRHIIMDEVQDLVGDRADFVIALLRRLDPEVGLTALGDPLQGIYEFQLKESKSKTSSIEVFDALLADLGARMVGLGANYRARGVDPKRVLELGVKLRGQFKIEKAKALLDDFDAELVNLGKIEDWADMLESGNASTAVLCATNGEVFRASRYLNEVGIKHVVRRPAQDFGAAKWVAIALGDLSRPVVARLDVEAALEHVVGSDKAADCWFLLKNAEGDFRNRNVLNISRLRSLVRSGAIPLTLTEPDSSDVVVSTVHRAKGLEFERVFLVNPAYVRKDEDPWAAIRSRYVGLSRARDELYVCTLPPTWRSFRVEKWLPGRMLERVSTKAKTKRTVSVEFRYNDVNVEIPFSADDLTAADAQASLREDKIVGEKLEAILDVERSTNETPSYTLMTENGKYVGRTSADFNEALVKAFFGGRGGNYPSTLTGLSVVSVETVAGDPRVSQRMDVSFAGLWLAPRVIGLAQPDWSNMEEIS</sequence>
<comment type="catalytic activity">
    <reaction evidence="6">
        <text>Couples ATP hydrolysis with the unwinding of duplex DNA by translocating in the 3'-5' direction.</text>
        <dbReference type="EC" id="5.6.2.4"/>
    </reaction>
</comment>
<dbReference type="PANTHER" id="PTHR11070">
    <property type="entry name" value="UVRD / RECB / PCRA DNA HELICASE FAMILY MEMBER"/>
    <property type="match status" value="1"/>
</dbReference>